<name>A0A542VUL4_ZYMMB</name>
<reference evidence="2 3" key="1">
    <citation type="submission" date="2019-06" db="EMBL/GenBank/DDBJ databases">
        <title>Genome sequencing of Zymomonas mobilis strains for genetic engineering and biofuel applications.</title>
        <authorList>
            <person name="Teravest M."/>
        </authorList>
    </citation>
    <scope>NUCLEOTIDE SEQUENCE [LARGE SCALE GENOMIC DNA]</scope>
    <source>
        <strain evidence="2 3">AN0101</strain>
    </source>
</reference>
<dbReference type="EMBL" id="VFOF01000002">
    <property type="protein sequence ID" value="TQL15012.1"/>
    <property type="molecule type" value="Genomic_DNA"/>
</dbReference>
<dbReference type="Proteomes" id="UP000316887">
    <property type="component" value="Unassembled WGS sequence"/>
</dbReference>
<feature type="transmembrane region" description="Helical" evidence="1">
    <location>
        <begin position="166"/>
        <end position="184"/>
    </location>
</feature>
<evidence type="ECO:0000256" key="1">
    <source>
        <dbReference type="SAM" id="Phobius"/>
    </source>
</evidence>
<keyword evidence="1" id="KW-0472">Membrane</keyword>
<accession>A0A542VUL4</accession>
<keyword evidence="1" id="KW-0812">Transmembrane</keyword>
<evidence type="ECO:0000313" key="3">
    <source>
        <dbReference type="Proteomes" id="UP000316887"/>
    </source>
</evidence>
<gene>
    <name evidence="2" type="ORF">FBY58_1757</name>
</gene>
<protein>
    <submittedName>
        <fullName evidence="2">Uncharacterized protein</fullName>
    </submittedName>
</protein>
<evidence type="ECO:0000313" key="2">
    <source>
        <dbReference type="EMBL" id="TQL15012.1"/>
    </source>
</evidence>
<dbReference type="AlphaFoldDB" id="A0A542VUL4"/>
<comment type="caution">
    <text evidence="2">The sequence shown here is derived from an EMBL/GenBank/DDBJ whole genome shotgun (WGS) entry which is preliminary data.</text>
</comment>
<sequence>MTKSDDRSCRARSDMVSESQGGFQSIAGRWTMTVKWCRDGCAGELVATARVIEGAAGINMAVEAPHSNSHTLLAHWAREPSGAAVFYYIFQVEPKASGPKLATPYKGAAVLRLGGDGVSLSGNYWTDQLSTGHYVLTRLADPVPVDSTMKYGPTQVVKSEWKMPKLFWIPASIVVLLATLFFLLRPLFGGGGDWEHRIDFSVKKASEACLLDSNTVVRRNIEAGLSVRLKTLGARGATTEQTTRQSVNEAFSETGQMAQDERLRACVTERTDHFLGYQPDTPKPRS</sequence>
<organism evidence="2 3">
    <name type="scientific">Zymomonas mobilis</name>
    <dbReference type="NCBI Taxonomy" id="542"/>
    <lineage>
        <taxon>Bacteria</taxon>
        <taxon>Pseudomonadati</taxon>
        <taxon>Pseudomonadota</taxon>
        <taxon>Alphaproteobacteria</taxon>
        <taxon>Sphingomonadales</taxon>
        <taxon>Zymomonadaceae</taxon>
        <taxon>Zymomonas</taxon>
    </lineage>
</organism>
<proteinExistence type="predicted"/>
<keyword evidence="1" id="KW-1133">Transmembrane helix</keyword>